<keyword evidence="9" id="KW-0406">Ion transport</keyword>
<dbReference type="InterPro" id="IPR003974">
    <property type="entry name" value="K_chnl_volt-dep_Kv3"/>
</dbReference>
<dbReference type="InterPro" id="IPR000210">
    <property type="entry name" value="BTB/POZ_dom"/>
</dbReference>
<dbReference type="PANTHER" id="PTHR11537">
    <property type="entry name" value="VOLTAGE-GATED POTASSIUM CHANNEL"/>
    <property type="match status" value="1"/>
</dbReference>
<dbReference type="InterPro" id="IPR005821">
    <property type="entry name" value="Ion_trans_dom"/>
</dbReference>
<evidence type="ECO:0000256" key="9">
    <source>
        <dbReference type="ARBA" id="ARBA00023065"/>
    </source>
</evidence>
<keyword evidence="10 13" id="KW-0472">Membrane</keyword>
<feature type="transmembrane region" description="Helical" evidence="13">
    <location>
        <begin position="384"/>
        <end position="405"/>
    </location>
</feature>
<dbReference type="AlphaFoldDB" id="V4A0D4"/>
<evidence type="ECO:0000256" key="13">
    <source>
        <dbReference type="SAM" id="Phobius"/>
    </source>
</evidence>
<dbReference type="InterPro" id="IPR028325">
    <property type="entry name" value="VG_K_chnl"/>
</dbReference>
<dbReference type="PRINTS" id="PR01498">
    <property type="entry name" value="SHAWCHANNEL"/>
</dbReference>
<evidence type="ECO:0000256" key="2">
    <source>
        <dbReference type="ARBA" id="ARBA00022448"/>
    </source>
</evidence>
<evidence type="ECO:0000256" key="10">
    <source>
        <dbReference type="ARBA" id="ARBA00023136"/>
    </source>
</evidence>
<feature type="transmembrane region" description="Helical" evidence="13">
    <location>
        <begin position="327"/>
        <end position="348"/>
    </location>
</feature>
<dbReference type="FunFam" id="3.30.710.10:FF:000020">
    <property type="entry name" value="Potassium voltage-gated channel protein Shaw"/>
    <property type="match status" value="1"/>
</dbReference>
<dbReference type="InterPro" id="IPR027359">
    <property type="entry name" value="Volt_channel_dom_sf"/>
</dbReference>
<feature type="non-terminal residue" evidence="15">
    <location>
        <position position="1"/>
    </location>
</feature>
<dbReference type="InterPro" id="IPR011333">
    <property type="entry name" value="SKP1/BTB/POZ_sf"/>
</dbReference>
<accession>V4A0D4</accession>
<evidence type="ECO:0000256" key="12">
    <source>
        <dbReference type="ARBA" id="ARBA00061303"/>
    </source>
</evidence>
<keyword evidence="5" id="KW-0631">Potassium channel</keyword>
<feature type="non-terminal residue" evidence="15">
    <location>
        <position position="422"/>
    </location>
</feature>
<sequence length="422" mass="47843">KITINIGGVRFETFKSTLELRPGTRLAVLANLLESDETWDPDTNEFFFDRHPGAFPAILHYYRSDELHTDHNICGNIIKGELNFWGLDETEIEPCCWGNYSRFRDNKETLAALDDNFSGQIEDEDAWGEKPTKFTKFKRKMWIFLEDPTSSRGAKAYALLSMFFVLISIGVFVLETHTLFRVALPGVTVPNTTEAPCAYKGTNNFCCKLNVPNEMSLSGSEPHPVMIYLDYLCAGFFTLEYLTRIFFAPKKLVFLRKPLNIIDVLCLLPHFVAISLKSINPADTTSNILRSVLAFRIVRVLRIFKLMKHYTAFKILVYTIKVSTKELLLMVIFLFSGVLIFASVIFYVETNNFNSIPAGFWWALVTMTTVGYGDKVPESEGGYIIGSLCVMCGVLTVAFTVPIVVNNFTMYYAHAQSRTKLP</sequence>
<dbReference type="GO" id="GO:0032809">
    <property type="term" value="C:neuronal cell body membrane"/>
    <property type="evidence" value="ECO:0007669"/>
    <property type="project" value="TreeGrafter"/>
</dbReference>
<dbReference type="CTD" id="20252025"/>
<dbReference type="GO" id="GO:0005251">
    <property type="term" value="F:delayed rectifier potassium channel activity"/>
    <property type="evidence" value="ECO:0007669"/>
    <property type="project" value="TreeGrafter"/>
</dbReference>
<dbReference type="GO" id="GO:0032590">
    <property type="term" value="C:dendrite membrane"/>
    <property type="evidence" value="ECO:0007669"/>
    <property type="project" value="TreeGrafter"/>
</dbReference>
<dbReference type="Pfam" id="PF02214">
    <property type="entry name" value="BTB_2"/>
    <property type="match status" value="1"/>
</dbReference>
<keyword evidence="7" id="KW-0630">Potassium</keyword>
<dbReference type="SUPFAM" id="SSF54695">
    <property type="entry name" value="POZ domain"/>
    <property type="match status" value="1"/>
</dbReference>
<evidence type="ECO:0000256" key="1">
    <source>
        <dbReference type="ARBA" id="ARBA00004141"/>
    </source>
</evidence>
<keyword evidence="4 13" id="KW-0812">Transmembrane</keyword>
<evidence type="ECO:0000256" key="8">
    <source>
        <dbReference type="ARBA" id="ARBA00022989"/>
    </source>
</evidence>
<dbReference type="GO" id="GO:0008076">
    <property type="term" value="C:voltage-gated potassium channel complex"/>
    <property type="evidence" value="ECO:0007669"/>
    <property type="project" value="InterPro"/>
</dbReference>
<dbReference type="SMART" id="SM00225">
    <property type="entry name" value="BTB"/>
    <property type="match status" value="1"/>
</dbReference>
<dbReference type="FunFam" id="1.10.287.70:FF:000002">
    <property type="entry name" value="Potassium voltage-gated channel subfamily a member"/>
    <property type="match status" value="1"/>
</dbReference>
<evidence type="ECO:0000256" key="6">
    <source>
        <dbReference type="ARBA" id="ARBA00022882"/>
    </source>
</evidence>
<dbReference type="OMA" id="HPAMTYL"/>
<dbReference type="GO" id="GO:0043679">
    <property type="term" value="C:axon terminus"/>
    <property type="evidence" value="ECO:0007669"/>
    <property type="project" value="TreeGrafter"/>
</dbReference>
<dbReference type="InterPro" id="IPR003968">
    <property type="entry name" value="K_chnl_volt-dep_Kv"/>
</dbReference>
<dbReference type="Pfam" id="PF00520">
    <property type="entry name" value="Ion_trans"/>
    <property type="match status" value="1"/>
</dbReference>
<dbReference type="GO" id="GO:0001508">
    <property type="term" value="P:action potential"/>
    <property type="evidence" value="ECO:0007669"/>
    <property type="project" value="TreeGrafter"/>
</dbReference>
<dbReference type="RefSeq" id="XP_009062591.1">
    <property type="nucleotide sequence ID" value="XM_009064343.1"/>
</dbReference>
<dbReference type="Gene3D" id="3.30.710.10">
    <property type="entry name" value="Potassium Channel Kv1.1, Chain A"/>
    <property type="match status" value="1"/>
</dbReference>
<evidence type="ECO:0000256" key="5">
    <source>
        <dbReference type="ARBA" id="ARBA00022826"/>
    </source>
</evidence>
<dbReference type="GO" id="GO:0042734">
    <property type="term" value="C:presynaptic membrane"/>
    <property type="evidence" value="ECO:0007669"/>
    <property type="project" value="TreeGrafter"/>
</dbReference>
<dbReference type="KEGG" id="lgi:LOTGIDRAFT_71678"/>
<dbReference type="SUPFAM" id="SSF81324">
    <property type="entry name" value="Voltage-gated potassium channels"/>
    <property type="match status" value="1"/>
</dbReference>
<evidence type="ECO:0000256" key="7">
    <source>
        <dbReference type="ARBA" id="ARBA00022958"/>
    </source>
</evidence>
<keyword evidence="6" id="KW-0851">Voltage-gated channel</keyword>
<feature type="domain" description="BTB" evidence="14">
    <location>
        <begin position="1"/>
        <end position="103"/>
    </location>
</feature>
<dbReference type="Proteomes" id="UP000030746">
    <property type="component" value="Unassembled WGS sequence"/>
</dbReference>
<evidence type="ECO:0000259" key="14">
    <source>
        <dbReference type="SMART" id="SM00225"/>
    </source>
</evidence>
<dbReference type="PRINTS" id="PR01491">
    <property type="entry name" value="KVCHANNEL"/>
</dbReference>
<evidence type="ECO:0000256" key="4">
    <source>
        <dbReference type="ARBA" id="ARBA00022692"/>
    </source>
</evidence>
<keyword evidence="8 13" id="KW-1133">Transmembrane helix</keyword>
<evidence type="ECO:0000313" key="16">
    <source>
        <dbReference type="Proteomes" id="UP000030746"/>
    </source>
</evidence>
<dbReference type="HOGENOM" id="CLU_011722_4_3_1"/>
<protein>
    <recommendedName>
        <fullName evidence="14">BTB domain-containing protein</fullName>
    </recommendedName>
</protein>
<evidence type="ECO:0000313" key="15">
    <source>
        <dbReference type="EMBL" id="ESO86721.1"/>
    </source>
</evidence>
<dbReference type="InterPro" id="IPR003131">
    <property type="entry name" value="T1-type_BTB"/>
</dbReference>
<dbReference type="STRING" id="225164.V4A0D4"/>
<dbReference type="Gene3D" id="1.10.287.70">
    <property type="match status" value="1"/>
</dbReference>
<reference evidence="15 16" key="1">
    <citation type="journal article" date="2013" name="Nature">
        <title>Insights into bilaterian evolution from three spiralian genomes.</title>
        <authorList>
            <person name="Simakov O."/>
            <person name="Marletaz F."/>
            <person name="Cho S.J."/>
            <person name="Edsinger-Gonzales E."/>
            <person name="Havlak P."/>
            <person name="Hellsten U."/>
            <person name="Kuo D.H."/>
            <person name="Larsson T."/>
            <person name="Lv J."/>
            <person name="Arendt D."/>
            <person name="Savage R."/>
            <person name="Osoegawa K."/>
            <person name="de Jong P."/>
            <person name="Grimwood J."/>
            <person name="Chapman J.A."/>
            <person name="Shapiro H."/>
            <person name="Aerts A."/>
            <person name="Otillar R.P."/>
            <person name="Terry A.Y."/>
            <person name="Boore J.L."/>
            <person name="Grigoriev I.V."/>
            <person name="Lindberg D.R."/>
            <person name="Seaver E.C."/>
            <person name="Weisblat D.A."/>
            <person name="Putnam N.H."/>
            <person name="Rokhsar D.S."/>
        </authorList>
    </citation>
    <scope>NUCLEOTIDE SEQUENCE [LARGE SCALE GENOMIC DNA]</scope>
</reference>
<gene>
    <name evidence="15" type="ORF">LOTGIDRAFT_71678</name>
</gene>
<feature type="transmembrane region" description="Helical" evidence="13">
    <location>
        <begin position="156"/>
        <end position="174"/>
    </location>
</feature>
<dbReference type="OrthoDB" id="10025005at2759"/>
<comment type="similarity">
    <text evidence="12">Belongs to the potassium channel family. C (Shaw) (TC 1.A.1.2) subfamily. Shaw sub-subfamily.</text>
</comment>
<evidence type="ECO:0000256" key="3">
    <source>
        <dbReference type="ARBA" id="ARBA00022538"/>
    </source>
</evidence>
<dbReference type="GO" id="GO:0051260">
    <property type="term" value="P:protein homooligomerization"/>
    <property type="evidence" value="ECO:0007669"/>
    <property type="project" value="InterPro"/>
</dbReference>
<dbReference type="EMBL" id="KB203019">
    <property type="protein sequence ID" value="ESO86721.1"/>
    <property type="molecule type" value="Genomic_DNA"/>
</dbReference>
<comment type="subcellular location">
    <subcellularLocation>
        <location evidence="1">Membrane</location>
        <topology evidence="1">Multi-pass membrane protein</topology>
    </subcellularLocation>
</comment>
<proteinExistence type="inferred from homology"/>
<keyword evidence="2" id="KW-0813">Transport</keyword>
<keyword evidence="16" id="KW-1185">Reference proteome</keyword>
<evidence type="ECO:0000256" key="11">
    <source>
        <dbReference type="ARBA" id="ARBA00023303"/>
    </source>
</evidence>
<organism evidence="15 16">
    <name type="scientific">Lottia gigantea</name>
    <name type="common">Giant owl limpet</name>
    <dbReference type="NCBI Taxonomy" id="225164"/>
    <lineage>
        <taxon>Eukaryota</taxon>
        <taxon>Metazoa</taxon>
        <taxon>Spiralia</taxon>
        <taxon>Lophotrochozoa</taxon>
        <taxon>Mollusca</taxon>
        <taxon>Gastropoda</taxon>
        <taxon>Patellogastropoda</taxon>
        <taxon>Lottioidea</taxon>
        <taxon>Lottiidae</taxon>
        <taxon>Lottia</taxon>
    </lineage>
</organism>
<dbReference type="Gene3D" id="1.20.120.350">
    <property type="entry name" value="Voltage-gated potassium channels. Chain C"/>
    <property type="match status" value="1"/>
</dbReference>
<dbReference type="PANTHER" id="PTHR11537:SF252">
    <property type="entry name" value="POTASSIUM VOLTAGE-GATED CHANNEL PROTEIN SHAW"/>
    <property type="match status" value="1"/>
</dbReference>
<dbReference type="GeneID" id="20252025"/>
<dbReference type="GO" id="GO:0045211">
    <property type="term" value="C:postsynaptic membrane"/>
    <property type="evidence" value="ECO:0007669"/>
    <property type="project" value="TreeGrafter"/>
</dbReference>
<keyword evidence="11" id="KW-0407">Ion channel</keyword>
<dbReference type="PRINTS" id="PR00169">
    <property type="entry name" value="KCHANNEL"/>
</dbReference>
<keyword evidence="3" id="KW-0633">Potassium transport</keyword>
<feature type="transmembrane region" description="Helical" evidence="13">
    <location>
        <begin position="225"/>
        <end position="247"/>
    </location>
</feature>
<name>V4A0D4_LOTGI</name>